<dbReference type="InterPro" id="IPR017850">
    <property type="entry name" value="Alkaline_phosphatase_core_sf"/>
</dbReference>
<proteinExistence type="predicted"/>
<dbReference type="Gene3D" id="3.40.720.10">
    <property type="entry name" value="Alkaline Phosphatase, subunit A"/>
    <property type="match status" value="1"/>
</dbReference>
<sequence length="61" mass="6697">MKMHQPTRPNKAFPGKSQLGSYSDSTLEMDYNIGRSMDVIRAVAPDTTIAVPPVPKTIQAH</sequence>
<feature type="region of interest" description="Disordered" evidence="1">
    <location>
        <begin position="1"/>
        <end position="22"/>
    </location>
</feature>
<dbReference type="Proteomes" id="UP000253831">
    <property type="component" value="Unassembled WGS sequence"/>
</dbReference>
<evidence type="ECO:0000313" key="2">
    <source>
        <dbReference type="EMBL" id="RDE51419.1"/>
    </source>
</evidence>
<evidence type="ECO:0000256" key="1">
    <source>
        <dbReference type="SAM" id="MobiDB-lite"/>
    </source>
</evidence>
<reference evidence="2 3" key="1">
    <citation type="submission" date="2018-05" db="EMBL/GenBank/DDBJ databases">
        <title>Integrated omic analyses show evidence that a Ca. Accumulibacter phosphatis strain performs denitrification under micro-aerobic conditions.</title>
        <authorList>
            <person name="Camejo P.Y."/>
            <person name="Katherine M.D."/>
            <person name="Daniel N.R."/>
        </authorList>
    </citation>
    <scope>NUCLEOTIDE SEQUENCE [LARGE SCALE GENOMIC DNA]</scope>
    <source>
        <strain evidence="2">UW-LDO-IC</strain>
    </source>
</reference>
<gene>
    <name evidence="2" type="ORF">DVS81_05680</name>
</gene>
<dbReference type="AlphaFoldDB" id="A0A369XSL6"/>
<name>A0A369XSL6_9PROT</name>
<dbReference type="EMBL" id="QPGA01000007">
    <property type="protein sequence ID" value="RDE51419.1"/>
    <property type="molecule type" value="Genomic_DNA"/>
</dbReference>
<comment type="caution">
    <text evidence="2">The sequence shown here is derived from an EMBL/GenBank/DDBJ whole genome shotgun (WGS) entry which is preliminary data.</text>
</comment>
<evidence type="ECO:0000313" key="3">
    <source>
        <dbReference type="Proteomes" id="UP000253831"/>
    </source>
</evidence>
<accession>A0A369XSL6</accession>
<organism evidence="2 3">
    <name type="scientific">Candidatus Accumulibacter meliphilus</name>
    <dbReference type="NCBI Taxonomy" id="2211374"/>
    <lineage>
        <taxon>Bacteria</taxon>
        <taxon>Pseudomonadati</taxon>
        <taxon>Pseudomonadota</taxon>
        <taxon>Betaproteobacteria</taxon>
        <taxon>Candidatus Accumulibacter</taxon>
    </lineage>
</organism>
<protein>
    <submittedName>
        <fullName evidence="2">Uncharacterized protein</fullName>
    </submittedName>
</protein>